<name>A0AA88ATL0_FICCA</name>
<dbReference type="Proteomes" id="UP001187192">
    <property type="component" value="Unassembled WGS sequence"/>
</dbReference>
<comment type="caution">
    <text evidence="2">The sequence shown here is derived from an EMBL/GenBank/DDBJ whole genome shotgun (WGS) entry which is preliminary data.</text>
</comment>
<dbReference type="AlphaFoldDB" id="A0AA88ATL0"/>
<dbReference type="EMBL" id="BTGU01000035">
    <property type="protein sequence ID" value="GMN50881.1"/>
    <property type="molecule type" value="Genomic_DNA"/>
</dbReference>
<protein>
    <submittedName>
        <fullName evidence="2">Uncharacterized protein</fullName>
    </submittedName>
</protein>
<feature type="compositionally biased region" description="Basic and acidic residues" evidence="1">
    <location>
        <begin position="39"/>
        <end position="53"/>
    </location>
</feature>
<evidence type="ECO:0000313" key="2">
    <source>
        <dbReference type="EMBL" id="GMN50881.1"/>
    </source>
</evidence>
<sequence>MKASHEGRDTKTLIFLTLSWLNLELVHHRSRDLVMTGEDVAKQEGRTRSDDGS</sequence>
<feature type="region of interest" description="Disordered" evidence="1">
    <location>
        <begin position="34"/>
        <end position="53"/>
    </location>
</feature>
<evidence type="ECO:0000313" key="3">
    <source>
        <dbReference type="Proteomes" id="UP001187192"/>
    </source>
</evidence>
<gene>
    <name evidence="2" type="ORF">TIFTF001_020039</name>
</gene>
<accession>A0AA88ATL0</accession>
<proteinExistence type="predicted"/>
<keyword evidence="3" id="KW-1185">Reference proteome</keyword>
<reference evidence="2" key="1">
    <citation type="submission" date="2023-07" db="EMBL/GenBank/DDBJ databases">
        <title>draft genome sequence of fig (Ficus carica).</title>
        <authorList>
            <person name="Takahashi T."/>
            <person name="Nishimura K."/>
        </authorList>
    </citation>
    <scope>NUCLEOTIDE SEQUENCE</scope>
</reference>
<organism evidence="2 3">
    <name type="scientific">Ficus carica</name>
    <name type="common">Common fig</name>
    <dbReference type="NCBI Taxonomy" id="3494"/>
    <lineage>
        <taxon>Eukaryota</taxon>
        <taxon>Viridiplantae</taxon>
        <taxon>Streptophyta</taxon>
        <taxon>Embryophyta</taxon>
        <taxon>Tracheophyta</taxon>
        <taxon>Spermatophyta</taxon>
        <taxon>Magnoliopsida</taxon>
        <taxon>eudicotyledons</taxon>
        <taxon>Gunneridae</taxon>
        <taxon>Pentapetalae</taxon>
        <taxon>rosids</taxon>
        <taxon>fabids</taxon>
        <taxon>Rosales</taxon>
        <taxon>Moraceae</taxon>
        <taxon>Ficeae</taxon>
        <taxon>Ficus</taxon>
    </lineage>
</organism>
<evidence type="ECO:0000256" key="1">
    <source>
        <dbReference type="SAM" id="MobiDB-lite"/>
    </source>
</evidence>